<comment type="caution">
    <text evidence="5">The sequence shown here is derived from an EMBL/GenBank/DDBJ whole genome shotgun (WGS) entry which is preliminary data.</text>
</comment>
<dbReference type="SUPFAM" id="SSF57903">
    <property type="entry name" value="FYVE/PHD zinc finger"/>
    <property type="match status" value="1"/>
</dbReference>
<feature type="non-terminal residue" evidence="5">
    <location>
        <position position="1"/>
    </location>
</feature>
<keyword evidence="6" id="KW-1185">Reference proteome</keyword>
<dbReference type="Gene3D" id="3.30.40.10">
    <property type="entry name" value="Zinc/RING finger domain, C3HC4 (zinc finger)"/>
    <property type="match status" value="1"/>
</dbReference>
<accession>A0AA35T967</accession>
<sequence>VSGEVRESVNWLDSNAAVGAEMAESRCPFCKKSAAEERDRVGQTFRKDGVMVHQYCLYFAAGLHQRGEESEGVQGFLLSDIRKEVIRASKLTCKYCHQKGAATGCVVKSCRQTCHVPCGMENGFFLQHQGRFEAFCPAHRPKQKTLLVEAALLKSQKCPACLLEIDKNRRDQFKMLVCPVCETGFHRSCVQQQAWLAGLDFCSCSMCSNRELFLREMLEMGVEIPEYDSDNQKEKPCKAEKLLLSRWKDLLHQGK</sequence>
<organism evidence="5 6">
    <name type="scientific">Geodia barretti</name>
    <name type="common">Barrett's horny sponge</name>
    <dbReference type="NCBI Taxonomy" id="519541"/>
    <lineage>
        <taxon>Eukaryota</taxon>
        <taxon>Metazoa</taxon>
        <taxon>Porifera</taxon>
        <taxon>Demospongiae</taxon>
        <taxon>Heteroscleromorpha</taxon>
        <taxon>Tetractinellida</taxon>
        <taxon>Astrophorina</taxon>
        <taxon>Geodiidae</taxon>
        <taxon>Geodia</taxon>
    </lineage>
</organism>
<proteinExistence type="predicted"/>
<keyword evidence="2" id="KW-0863">Zinc-finger</keyword>
<gene>
    <name evidence="5" type="ORF">GBAR_LOCUS24162</name>
</gene>
<name>A0AA35T967_GEOBA</name>
<keyword evidence="3" id="KW-0862">Zinc</keyword>
<dbReference type="EMBL" id="CASHTH010003338">
    <property type="protein sequence ID" value="CAI8043564.1"/>
    <property type="molecule type" value="Genomic_DNA"/>
</dbReference>
<evidence type="ECO:0000256" key="3">
    <source>
        <dbReference type="ARBA" id="ARBA00022833"/>
    </source>
</evidence>
<dbReference type="InterPro" id="IPR051188">
    <property type="entry name" value="PHD-type_Zinc_Finger"/>
</dbReference>
<dbReference type="InterPro" id="IPR013083">
    <property type="entry name" value="Znf_RING/FYVE/PHD"/>
</dbReference>
<dbReference type="GO" id="GO:0008270">
    <property type="term" value="F:zinc ion binding"/>
    <property type="evidence" value="ECO:0007669"/>
    <property type="project" value="UniProtKB-KW"/>
</dbReference>
<protein>
    <submittedName>
        <fullName evidence="5">G2/M phase-specific E3 ubiquitin-protein ligase</fullName>
    </submittedName>
</protein>
<dbReference type="Proteomes" id="UP001174909">
    <property type="component" value="Unassembled WGS sequence"/>
</dbReference>
<evidence type="ECO:0000313" key="6">
    <source>
        <dbReference type="Proteomes" id="UP001174909"/>
    </source>
</evidence>
<keyword evidence="1" id="KW-0479">Metal-binding</keyword>
<dbReference type="AlphaFoldDB" id="A0AA35T967"/>
<evidence type="ECO:0000256" key="1">
    <source>
        <dbReference type="ARBA" id="ARBA00022723"/>
    </source>
</evidence>
<evidence type="ECO:0000259" key="4">
    <source>
        <dbReference type="PROSITE" id="PS51805"/>
    </source>
</evidence>
<dbReference type="PANTHER" id="PTHR12420:SF42">
    <property type="entry name" value="G2_M PHASE-SPECIFIC E3 UBIQUITIN-PROTEIN LIGASE"/>
    <property type="match status" value="1"/>
</dbReference>
<dbReference type="InterPro" id="IPR011011">
    <property type="entry name" value="Znf_FYVE_PHD"/>
</dbReference>
<dbReference type="PROSITE" id="PS51805">
    <property type="entry name" value="EPHD"/>
    <property type="match status" value="1"/>
</dbReference>
<evidence type="ECO:0000256" key="2">
    <source>
        <dbReference type="ARBA" id="ARBA00022771"/>
    </source>
</evidence>
<dbReference type="GO" id="GO:0005634">
    <property type="term" value="C:nucleus"/>
    <property type="evidence" value="ECO:0007669"/>
    <property type="project" value="TreeGrafter"/>
</dbReference>
<dbReference type="InterPro" id="IPR034732">
    <property type="entry name" value="EPHD"/>
</dbReference>
<feature type="domain" description="PHD-type" evidence="4">
    <location>
        <begin position="24"/>
        <end position="140"/>
    </location>
</feature>
<dbReference type="PANTHER" id="PTHR12420">
    <property type="entry name" value="PHD FINGER PROTEIN"/>
    <property type="match status" value="1"/>
</dbReference>
<dbReference type="Pfam" id="PF13771">
    <property type="entry name" value="zf-HC5HC2H"/>
    <property type="match status" value="1"/>
</dbReference>
<reference evidence="5" key="1">
    <citation type="submission" date="2023-03" db="EMBL/GenBank/DDBJ databases">
        <authorList>
            <person name="Steffen K."/>
            <person name="Cardenas P."/>
        </authorList>
    </citation>
    <scope>NUCLEOTIDE SEQUENCE</scope>
</reference>
<evidence type="ECO:0000313" key="5">
    <source>
        <dbReference type="EMBL" id="CAI8043564.1"/>
    </source>
</evidence>